<dbReference type="InterPro" id="IPR013658">
    <property type="entry name" value="SGL"/>
</dbReference>
<dbReference type="Proteomes" id="UP000028545">
    <property type="component" value="Unassembled WGS sequence"/>
</dbReference>
<keyword evidence="3" id="KW-0862">Zinc</keyword>
<dbReference type="GeneID" id="27718463"/>
<feature type="domain" description="SMP-30/Gluconolactonase/LRE-like region" evidence="4">
    <location>
        <begin position="61"/>
        <end position="229"/>
    </location>
</feature>
<reference evidence="5 6" key="1">
    <citation type="journal article" date="2014" name="Genome Announc.">
        <title>Draft genome sequence of the pathogenic fungus Scedosporium apiospermum.</title>
        <authorList>
            <person name="Vandeputte P."/>
            <person name="Ghamrawi S."/>
            <person name="Rechenmann M."/>
            <person name="Iltis A."/>
            <person name="Giraud S."/>
            <person name="Fleury M."/>
            <person name="Thornton C."/>
            <person name="Delhaes L."/>
            <person name="Meyer W."/>
            <person name="Papon N."/>
            <person name="Bouchara J.P."/>
        </authorList>
    </citation>
    <scope>NUCLEOTIDE SEQUENCE [LARGE SCALE GENOMIC DNA]</scope>
    <source>
        <strain evidence="5 6">IHEM 14462</strain>
    </source>
</reference>
<dbReference type="SUPFAM" id="SSF63829">
    <property type="entry name" value="Calcium-dependent phosphotriesterase"/>
    <property type="match status" value="1"/>
</dbReference>
<dbReference type="InterPro" id="IPR011042">
    <property type="entry name" value="6-blade_b-propeller_TolB-like"/>
</dbReference>
<dbReference type="PANTHER" id="PTHR47572:SF4">
    <property type="entry name" value="LACTONASE DRP35"/>
    <property type="match status" value="1"/>
</dbReference>
<feature type="binding site" evidence="3">
    <location>
        <position position="116"/>
    </location>
    <ligand>
        <name>a divalent metal cation</name>
        <dbReference type="ChEBI" id="CHEBI:60240"/>
    </ligand>
</feature>
<dbReference type="HOGENOM" id="CLU_036110_4_0_1"/>
<dbReference type="InterPro" id="IPR051262">
    <property type="entry name" value="SMP-30/CGR1_Lactonase"/>
</dbReference>
<protein>
    <submittedName>
        <fullName evidence="5">5-valerolactone hydrolase</fullName>
    </submittedName>
</protein>
<dbReference type="GO" id="GO:0046872">
    <property type="term" value="F:metal ion binding"/>
    <property type="evidence" value="ECO:0007669"/>
    <property type="project" value="UniProtKB-KW"/>
</dbReference>
<feature type="binding site" evidence="3">
    <location>
        <position position="84"/>
    </location>
    <ligand>
        <name>substrate</name>
    </ligand>
</feature>
<dbReference type="GO" id="GO:0016787">
    <property type="term" value="F:hydrolase activity"/>
    <property type="evidence" value="ECO:0007669"/>
    <property type="project" value="UniProtKB-KW"/>
</dbReference>
<name>A0A084GGR2_PSEDA</name>
<evidence type="ECO:0000256" key="1">
    <source>
        <dbReference type="ARBA" id="ARBA00022801"/>
    </source>
</evidence>
<evidence type="ECO:0000313" key="5">
    <source>
        <dbReference type="EMBL" id="KEZ46524.1"/>
    </source>
</evidence>
<accession>A0A084GGR2</accession>
<evidence type="ECO:0000256" key="3">
    <source>
        <dbReference type="PIRSR" id="PIRSR605511-2"/>
    </source>
</evidence>
<dbReference type="RefSeq" id="XP_016646323.1">
    <property type="nucleotide sequence ID" value="XM_016783123.1"/>
</dbReference>
<dbReference type="InterPro" id="IPR005511">
    <property type="entry name" value="SMP-30"/>
</dbReference>
<evidence type="ECO:0000259" key="4">
    <source>
        <dbReference type="Pfam" id="PF08450"/>
    </source>
</evidence>
<comment type="cofactor">
    <cofactor evidence="3">
        <name>Zn(2+)</name>
        <dbReference type="ChEBI" id="CHEBI:29105"/>
    </cofactor>
    <text evidence="3">Binds 1 divalent metal cation per subunit.</text>
</comment>
<dbReference type="OMA" id="LLVNETF"/>
<keyword evidence="1 5" id="KW-0378">Hydrolase</keyword>
<dbReference type="PANTHER" id="PTHR47572">
    <property type="entry name" value="LIPOPROTEIN-RELATED"/>
    <property type="match status" value="1"/>
</dbReference>
<organism evidence="5 6">
    <name type="scientific">Pseudallescheria apiosperma</name>
    <name type="common">Scedosporium apiospermum</name>
    <dbReference type="NCBI Taxonomy" id="563466"/>
    <lineage>
        <taxon>Eukaryota</taxon>
        <taxon>Fungi</taxon>
        <taxon>Dikarya</taxon>
        <taxon>Ascomycota</taxon>
        <taxon>Pezizomycotina</taxon>
        <taxon>Sordariomycetes</taxon>
        <taxon>Hypocreomycetidae</taxon>
        <taxon>Microascales</taxon>
        <taxon>Microascaceae</taxon>
        <taxon>Scedosporium</taxon>
    </lineage>
</organism>
<dbReference type="Pfam" id="PF08450">
    <property type="entry name" value="SGL"/>
    <property type="match status" value="1"/>
</dbReference>
<gene>
    <name evidence="5" type="ORF">SAPIO_CDS0311</name>
</gene>
<dbReference type="EMBL" id="JOWA01000022">
    <property type="protein sequence ID" value="KEZ46524.1"/>
    <property type="molecule type" value="Genomic_DNA"/>
</dbReference>
<keyword evidence="3" id="KW-0479">Metal-binding</keyword>
<comment type="caution">
    <text evidence="5">The sequence shown here is derived from an EMBL/GenBank/DDBJ whole genome shotgun (WGS) entry which is preliminary data.</text>
</comment>
<keyword evidence="6" id="KW-1185">Reference proteome</keyword>
<dbReference type="Gene3D" id="2.120.10.30">
    <property type="entry name" value="TolB, C-terminal domain"/>
    <property type="match status" value="1"/>
</dbReference>
<evidence type="ECO:0000313" key="6">
    <source>
        <dbReference type="Proteomes" id="UP000028545"/>
    </source>
</evidence>
<dbReference type="VEuPathDB" id="FungiDB:SAPIO_CDS0311"/>
<feature type="binding site" evidence="3">
    <location>
        <position position="176"/>
    </location>
    <ligand>
        <name>a divalent metal cation</name>
        <dbReference type="ChEBI" id="CHEBI:60240"/>
    </ligand>
</feature>
<dbReference type="KEGG" id="sapo:SAPIO_CDS0311"/>
<sequence length="262" mass="27809">MDGFGSQTSTLTKYTLLLRTGAIDALNSRVLTSSAEVKNGRVLRRELDGRVVTHADASSYIGGYLNDMVVDAKGRAYIGNFGFDLMGGKPIETASLIRVDPDGTVSVVAEDLWFPNGIVITSTGILLVNETFGNRITAFDISDDGSLTNRRAWASFGELPDRDIQKAVGELSVMPDGCSLDAEGALWVADAGGQRLVRVKEGGEIVDQIDPGSGVFACALGGQDGRTLFACIAPDFHEEARKSCREGSVVATRVSVPHAGRP</sequence>
<dbReference type="OrthoDB" id="423498at2759"/>
<feature type="active site" description="Proton donor/acceptor" evidence="2">
    <location>
        <position position="176"/>
    </location>
</feature>
<evidence type="ECO:0000256" key="2">
    <source>
        <dbReference type="PIRSR" id="PIRSR605511-1"/>
    </source>
</evidence>
<proteinExistence type="predicted"/>
<dbReference type="PRINTS" id="PR01790">
    <property type="entry name" value="SMP30FAMILY"/>
</dbReference>
<feature type="binding site" evidence="3">
    <location>
        <position position="66"/>
    </location>
    <ligand>
        <name>substrate</name>
    </ligand>
</feature>
<dbReference type="AlphaFoldDB" id="A0A084GGR2"/>